<dbReference type="Pfam" id="PF00884">
    <property type="entry name" value="Sulfatase"/>
    <property type="match status" value="1"/>
</dbReference>
<dbReference type="CDD" id="cd16030">
    <property type="entry name" value="iduronate-2-sulfatase"/>
    <property type="match status" value="1"/>
</dbReference>
<dbReference type="InterPro" id="IPR000917">
    <property type="entry name" value="Sulfatase_N"/>
</dbReference>
<comment type="cofactor">
    <cofactor evidence="1">
        <name>Ca(2+)</name>
        <dbReference type="ChEBI" id="CHEBI:29108"/>
    </cofactor>
</comment>
<dbReference type="GO" id="GO:0046872">
    <property type="term" value="F:metal ion binding"/>
    <property type="evidence" value="ECO:0007669"/>
    <property type="project" value="UniProtKB-KW"/>
</dbReference>
<organism evidence="8 9">
    <name type="scientific">Arenibacter troitsensis</name>
    <dbReference type="NCBI Taxonomy" id="188872"/>
    <lineage>
        <taxon>Bacteria</taxon>
        <taxon>Pseudomonadati</taxon>
        <taxon>Bacteroidota</taxon>
        <taxon>Flavobacteriia</taxon>
        <taxon>Flavobacteriales</taxon>
        <taxon>Flavobacteriaceae</taxon>
        <taxon>Arenibacter</taxon>
    </lineage>
</organism>
<dbReference type="InterPro" id="IPR017850">
    <property type="entry name" value="Alkaline_phosphatase_core_sf"/>
</dbReference>
<dbReference type="InterPro" id="IPR035874">
    <property type="entry name" value="IDS"/>
</dbReference>
<sequence>MYAKLINSYSISLRIRTNCFDIGLAVIFEVILNHELNLPMPTIFRELFATLLILVLLTSNLQCQQGQKPPNVLFIAVDDLRTELGIYGHPVVKSPNMDAIASEGSVFNNHFVQVPTCGASRYALLTGMRPKKPAHLKNSAIEDEISGKKENDIPESFIHQLKRNGYYTVGIGKISHSADGLVYGYEEPVSTKKELPYSWDELLFNPGKWGTGWNAFFAYANGENRQSLRKQVKPYEAGEVNDKGYPDGLTTQLAIAKLRELKDKKSPFFMGVGFFKPHLPFNAPKKYWDLYDREEIPVSPNPNIPENISLKSLHDSGEFNGYALGDEHPKLSEPASIDYAKKLGHAYLASISYIDAQIGMIWDELKALGLDKNTILVIWGDHGWHLGDQRVWGKHTLFENALNSALIIRSPFEEHRNKNIKTIVETVDIYPTIMEMCRIDMKHNIDGESFRDSFIADKPNTDQVAYSYFRNGISLRTDRYRLTKYFREEEPTVELYDHVSDPYETKNIAQINQDIVQSLMPLLEKGNTGLYEGD</sequence>
<dbReference type="GO" id="GO:0004423">
    <property type="term" value="F:iduronate-2-sulfatase activity"/>
    <property type="evidence" value="ECO:0007669"/>
    <property type="project" value="InterPro"/>
</dbReference>
<proteinExistence type="inferred from homology"/>
<name>A0A1X7I4T2_9FLAO</name>
<dbReference type="PANTHER" id="PTHR45953">
    <property type="entry name" value="IDURONATE 2-SULFATASE"/>
    <property type="match status" value="1"/>
</dbReference>
<comment type="similarity">
    <text evidence="2">Belongs to the sulfatase family.</text>
</comment>
<keyword evidence="4" id="KW-0732">Signal</keyword>
<evidence type="ECO:0000256" key="4">
    <source>
        <dbReference type="ARBA" id="ARBA00022729"/>
    </source>
</evidence>
<accession>A0A1X7I4T2</accession>
<dbReference type="AlphaFoldDB" id="A0A1X7I4T2"/>
<feature type="domain" description="Sulfatase N-terminal" evidence="7">
    <location>
        <begin position="70"/>
        <end position="436"/>
    </location>
</feature>
<evidence type="ECO:0000256" key="5">
    <source>
        <dbReference type="ARBA" id="ARBA00022801"/>
    </source>
</evidence>
<evidence type="ECO:0000256" key="3">
    <source>
        <dbReference type="ARBA" id="ARBA00022723"/>
    </source>
</evidence>
<keyword evidence="9" id="KW-1185">Reference proteome</keyword>
<reference evidence="9" key="1">
    <citation type="submission" date="2017-04" db="EMBL/GenBank/DDBJ databases">
        <authorList>
            <person name="Varghese N."/>
            <person name="Submissions S."/>
        </authorList>
    </citation>
    <scope>NUCLEOTIDE SEQUENCE [LARGE SCALE GENOMIC DNA]</scope>
    <source>
        <strain evidence="9">DSM 19835</strain>
    </source>
</reference>
<keyword evidence="6" id="KW-0106">Calcium</keyword>
<dbReference type="PANTHER" id="PTHR45953:SF1">
    <property type="entry name" value="IDURONATE 2-SULFATASE"/>
    <property type="match status" value="1"/>
</dbReference>
<dbReference type="SUPFAM" id="SSF53649">
    <property type="entry name" value="Alkaline phosphatase-like"/>
    <property type="match status" value="1"/>
</dbReference>
<evidence type="ECO:0000256" key="6">
    <source>
        <dbReference type="ARBA" id="ARBA00022837"/>
    </source>
</evidence>
<dbReference type="STRING" id="188872.SAMN03080602_00403"/>
<evidence type="ECO:0000313" key="9">
    <source>
        <dbReference type="Proteomes" id="UP000193420"/>
    </source>
</evidence>
<keyword evidence="3" id="KW-0479">Metal-binding</keyword>
<evidence type="ECO:0000259" key="7">
    <source>
        <dbReference type="Pfam" id="PF00884"/>
    </source>
</evidence>
<dbReference type="Proteomes" id="UP000193420">
    <property type="component" value="Unassembled WGS sequence"/>
</dbReference>
<dbReference type="Gene3D" id="3.40.720.10">
    <property type="entry name" value="Alkaline Phosphatase, subunit A"/>
    <property type="match status" value="1"/>
</dbReference>
<dbReference type="EMBL" id="FXAO01000001">
    <property type="protein sequence ID" value="SMG09053.1"/>
    <property type="molecule type" value="Genomic_DNA"/>
</dbReference>
<dbReference type="GO" id="GO:0005737">
    <property type="term" value="C:cytoplasm"/>
    <property type="evidence" value="ECO:0007669"/>
    <property type="project" value="TreeGrafter"/>
</dbReference>
<keyword evidence="5" id="KW-0378">Hydrolase</keyword>
<evidence type="ECO:0000256" key="1">
    <source>
        <dbReference type="ARBA" id="ARBA00001913"/>
    </source>
</evidence>
<gene>
    <name evidence="8" type="ORF">SAMN03080602_00403</name>
</gene>
<evidence type="ECO:0000313" key="8">
    <source>
        <dbReference type="EMBL" id="SMG09053.1"/>
    </source>
</evidence>
<protein>
    <submittedName>
        <fullName evidence="8">Arylsulfatase A</fullName>
    </submittedName>
</protein>
<evidence type="ECO:0000256" key="2">
    <source>
        <dbReference type="ARBA" id="ARBA00008779"/>
    </source>
</evidence>